<dbReference type="Gene3D" id="3.30.497.10">
    <property type="entry name" value="Antithrombin, subunit I, domain 2"/>
    <property type="match status" value="2"/>
</dbReference>
<dbReference type="Gene3D" id="2.30.39.10">
    <property type="entry name" value="Alpha-1-antitrypsin, domain 1"/>
    <property type="match status" value="2"/>
</dbReference>
<protein>
    <recommendedName>
        <fullName evidence="4">Serpin domain-containing protein</fullName>
    </recommendedName>
</protein>
<dbReference type="PANTHER" id="PTHR11461:SF313">
    <property type="entry name" value="SERPIN-Z5-RELATED"/>
    <property type="match status" value="1"/>
</dbReference>
<evidence type="ECO:0000313" key="5">
    <source>
        <dbReference type="EMBL" id="WVZ50933.1"/>
    </source>
</evidence>
<dbReference type="InterPro" id="IPR036186">
    <property type="entry name" value="Serpin_sf"/>
</dbReference>
<comment type="similarity">
    <text evidence="1 2">Belongs to the serpin family.</text>
</comment>
<dbReference type="Pfam" id="PF03732">
    <property type="entry name" value="Retrotrans_gag"/>
    <property type="match status" value="1"/>
</dbReference>
<evidence type="ECO:0000256" key="1">
    <source>
        <dbReference type="ARBA" id="ARBA00009500"/>
    </source>
</evidence>
<evidence type="ECO:0000256" key="3">
    <source>
        <dbReference type="SAM" id="MobiDB-lite"/>
    </source>
</evidence>
<feature type="compositionally biased region" description="Basic and acidic residues" evidence="3">
    <location>
        <begin position="42"/>
        <end position="53"/>
    </location>
</feature>
<reference evidence="5 6" key="1">
    <citation type="submission" date="2024-02" db="EMBL/GenBank/DDBJ databases">
        <title>High-quality chromosome-scale genome assembly of Pensacola bahiagrass (Paspalum notatum Flugge var. saurae).</title>
        <authorList>
            <person name="Vega J.M."/>
            <person name="Podio M."/>
            <person name="Orjuela J."/>
            <person name="Siena L.A."/>
            <person name="Pessino S.C."/>
            <person name="Combes M.C."/>
            <person name="Mariac C."/>
            <person name="Albertini E."/>
            <person name="Pupilli F."/>
            <person name="Ortiz J.P.A."/>
            <person name="Leblanc O."/>
        </authorList>
    </citation>
    <scope>NUCLEOTIDE SEQUENCE [LARGE SCALE GENOMIC DNA]</scope>
    <source>
        <strain evidence="5">R1</strain>
        <tissue evidence="5">Leaf</tissue>
    </source>
</reference>
<accession>A0AAQ3SDB4</accession>
<dbReference type="SUPFAM" id="SSF56574">
    <property type="entry name" value="Serpins"/>
    <property type="match status" value="1"/>
</dbReference>
<dbReference type="InterPro" id="IPR000215">
    <property type="entry name" value="Serpin_fam"/>
</dbReference>
<organism evidence="5 6">
    <name type="scientific">Paspalum notatum var. saurae</name>
    <dbReference type="NCBI Taxonomy" id="547442"/>
    <lineage>
        <taxon>Eukaryota</taxon>
        <taxon>Viridiplantae</taxon>
        <taxon>Streptophyta</taxon>
        <taxon>Embryophyta</taxon>
        <taxon>Tracheophyta</taxon>
        <taxon>Spermatophyta</taxon>
        <taxon>Magnoliopsida</taxon>
        <taxon>Liliopsida</taxon>
        <taxon>Poales</taxon>
        <taxon>Poaceae</taxon>
        <taxon>PACMAD clade</taxon>
        <taxon>Panicoideae</taxon>
        <taxon>Andropogonodae</taxon>
        <taxon>Paspaleae</taxon>
        <taxon>Paspalinae</taxon>
        <taxon>Paspalum</taxon>
    </lineage>
</organism>
<dbReference type="Proteomes" id="UP001341281">
    <property type="component" value="Chromosome 01"/>
</dbReference>
<dbReference type="GO" id="GO:0004867">
    <property type="term" value="F:serine-type endopeptidase inhibitor activity"/>
    <property type="evidence" value="ECO:0007669"/>
    <property type="project" value="InterPro"/>
</dbReference>
<dbReference type="InterPro" id="IPR042185">
    <property type="entry name" value="Serpin_sf_2"/>
</dbReference>
<dbReference type="PANTHER" id="PTHR11461">
    <property type="entry name" value="SERINE PROTEASE INHIBITOR, SERPIN"/>
    <property type="match status" value="1"/>
</dbReference>
<dbReference type="InterPro" id="IPR005162">
    <property type="entry name" value="Retrotrans_gag_dom"/>
</dbReference>
<dbReference type="InterPro" id="IPR023796">
    <property type="entry name" value="Serpin_dom"/>
</dbReference>
<sequence>MAQDLAGSDTSSKLSDPPVSSRPHPGQGGRGEPPHRSSQPQRPRDSGDREYSHHPPLPKMTFPKFTGEHPKIWIDKCEDYFNIFNIQEKMWVTAAALHMEGNAAQWFQVYKARQGVGMWAKFVEAVQAKFGVYDYQNAVTELLDLKQTGTVEEYVAAFEELQFQVAVHNVGIDEVCFVSQFMRGLKPELRYGVHSEMPETVEKAIMLAKIQQKLLEEPKAKMARGATTLKSNNFPLKQEQKHWTLHYTDGPRAPARQASLSAYGRRSGRDVAAAGECGNVAFSPLSVYAALALVAVGARGATLAQLLAFLGAPSADGLADFSRRVAHRVLADRSDAGGPRVLFGGGVDPSRGGLADAFRDVAARFYKSEARTVSFAEEAELQEMVTAGIQALSQMAASLQSQQCDERPLRLTYHQDGGQNFAEVVSPEAAVKTINEWMKKATDNLIDSIVSVDDINPTTNLVLANAVYFKGAWLDPFRSGTIRGEFHCLDSSLTNAVFMAGFRYMDVACMDGFLSSPTSLAPHVSCREGDAAKSQDTPSPEVDEGNQYSMFIFLPDVRNGLSTMVDVVTASPAFLYGIIAKPKMELVKFKMPKFEISFSWSDLKRDLRRLELSLPFSQEAADLRGMCMEDDNGSGGARRATFLDTRAVIKVNEAGTEATAVTFSVRGGGGGPPPVEFTANHPFTFFIVEELSGVIVFARHVLDPTKPGRGRGAAPRPSR</sequence>
<proteinExistence type="inferred from homology"/>
<dbReference type="AlphaFoldDB" id="A0AAQ3SDB4"/>
<dbReference type="Pfam" id="PF00079">
    <property type="entry name" value="Serpin"/>
    <property type="match status" value="2"/>
</dbReference>
<name>A0AAQ3SDB4_PASNO</name>
<evidence type="ECO:0000256" key="2">
    <source>
        <dbReference type="RuleBase" id="RU000411"/>
    </source>
</evidence>
<dbReference type="EMBL" id="CP144745">
    <property type="protein sequence ID" value="WVZ50933.1"/>
    <property type="molecule type" value="Genomic_DNA"/>
</dbReference>
<feature type="domain" description="Serpin" evidence="4">
    <location>
        <begin position="269"/>
        <end position="704"/>
    </location>
</feature>
<gene>
    <name evidence="5" type="ORF">U9M48_002138</name>
</gene>
<keyword evidence="6" id="KW-1185">Reference proteome</keyword>
<dbReference type="GO" id="GO:0005615">
    <property type="term" value="C:extracellular space"/>
    <property type="evidence" value="ECO:0007669"/>
    <property type="project" value="InterPro"/>
</dbReference>
<evidence type="ECO:0000313" key="6">
    <source>
        <dbReference type="Proteomes" id="UP001341281"/>
    </source>
</evidence>
<dbReference type="InterPro" id="IPR042178">
    <property type="entry name" value="Serpin_sf_1"/>
</dbReference>
<feature type="region of interest" description="Disordered" evidence="3">
    <location>
        <begin position="1"/>
        <end position="63"/>
    </location>
</feature>
<dbReference type="SMART" id="SM00093">
    <property type="entry name" value="SERPIN"/>
    <property type="match status" value="1"/>
</dbReference>
<evidence type="ECO:0000259" key="4">
    <source>
        <dbReference type="SMART" id="SM00093"/>
    </source>
</evidence>